<dbReference type="SUPFAM" id="SSF54695">
    <property type="entry name" value="POZ domain"/>
    <property type="match status" value="1"/>
</dbReference>
<dbReference type="InterPro" id="IPR011333">
    <property type="entry name" value="SKP1/BTB/POZ_sf"/>
</dbReference>
<dbReference type="Proteomes" id="UP000015100">
    <property type="component" value="Unassembled WGS sequence"/>
</dbReference>
<evidence type="ECO:0000313" key="3">
    <source>
        <dbReference type="Proteomes" id="UP000015100"/>
    </source>
</evidence>
<dbReference type="Pfam" id="PF00651">
    <property type="entry name" value="BTB"/>
    <property type="match status" value="1"/>
</dbReference>
<evidence type="ECO:0000313" key="2">
    <source>
        <dbReference type="EMBL" id="EPS36211.1"/>
    </source>
</evidence>
<dbReference type="AlphaFoldDB" id="S8A512"/>
<reference evidence="2 3" key="1">
    <citation type="journal article" date="2013" name="PLoS Genet.">
        <title>Genomic mechanisms accounting for the adaptation to parasitism in nematode-trapping fungi.</title>
        <authorList>
            <person name="Meerupati T."/>
            <person name="Andersson K.M."/>
            <person name="Friman E."/>
            <person name="Kumar D."/>
            <person name="Tunlid A."/>
            <person name="Ahren D."/>
        </authorList>
    </citation>
    <scope>NUCLEOTIDE SEQUENCE [LARGE SCALE GENOMIC DNA]</scope>
    <source>
        <strain evidence="2 3">CBS 200.50</strain>
    </source>
</reference>
<name>S8A512_DACHA</name>
<keyword evidence="3" id="KW-1185">Reference proteome</keyword>
<protein>
    <recommendedName>
        <fullName evidence="1">BTB domain-containing protein</fullName>
    </recommendedName>
</protein>
<feature type="domain" description="BTB" evidence="1">
    <location>
        <begin position="13"/>
        <end position="83"/>
    </location>
</feature>
<organism evidence="2 3">
    <name type="scientific">Dactylellina haptotyla (strain CBS 200.50)</name>
    <name type="common">Nematode-trapping fungus</name>
    <name type="synonym">Monacrosporium haptotylum</name>
    <dbReference type="NCBI Taxonomy" id="1284197"/>
    <lineage>
        <taxon>Eukaryota</taxon>
        <taxon>Fungi</taxon>
        <taxon>Dikarya</taxon>
        <taxon>Ascomycota</taxon>
        <taxon>Pezizomycotina</taxon>
        <taxon>Orbiliomycetes</taxon>
        <taxon>Orbiliales</taxon>
        <taxon>Orbiliaceae</taxon>
        <taxon>Dactylellina</taxon>
    </lineage>
</organism>
<accession>S8A512</accession>
<evidence type="ECO:0000259" key="1">
    <source>
        <dbReference type="PROSITE" id="PS50097"/>
    </source>
</evidence>
<dbReference type="OMA" id="ANCNILA"/>
<reference evidence="3" key="2">
    <citation type="submission" date="2013-04" db="EMBL/GenBank/DDBJ databases">
        <title>Genomic mechanisms accounting for the adaptation to parasitism in nematode-trapping fungi.</title>
        <authorList>
            <person name="Ahren D.G."/>
        </authorList>
    </citation>
    <scope>NUCLEOTIDE SEQUENCE [LARGE SCALE GENOMIC DNA]</scope>
    <source>
        <strain evidence="3">CBS 200.50</strain>
    </source>
</reference>
<dbReference type="HOGENOM" id="CLU_1383842_0_0_1"/>
<sequence length="204" mass="23639">MNFTAPLYIPGNTDITLLIGPDEIKFEANCNILASQSKFFATACYDERFKEAKEKVIKLPELHFPDMIGVLKWLYREDPEVYDNFKDSEPTRRILEILKVADFLQVDGLVKDYSRLLEKKLRCADPRNHEQIYNFVTLIHRIYEAGGSIGRGELQIFVNNLIKSDDSDEKIIHLRNVFANIEQPDGKCFRDFADIFLLNIFGTI</sequence>
<dbReference type="CDD" id="cd18186">
    <property type="entry name" value="BTB_POZ_ZBTB_KLHL-like"/>
    <property type="match status" value="1"/>
</dbReference>
<dbReference type="EMBL" id="AQGS01000958">
    <property type="protein sequence ID" value="EPS36211.1"/>
    <property type="molecule type" value="Genomic_DNA"/>
</dbReference>
<dbReference type="Gene3D" id="3.30.710.10">
    <property type="entry name" value="Potassium Channel Kv1.1, Chain A"/>
    <property type="match status" value="1"/>
</dbReference>
<dbReference type="OrthoDB" id="194443at2759"/>
<proteinExistence type="predicted"/>
<gene>
    <name evidence="2" type="ORF">H072_10278</name>
</gene>
<comment type="caution">
    <text evidence="2">The sequence shown here is derived from an EMBL/GenBank/DDBJ whole genome shotgun (WGS) entry which is preliminary data.</text>
</comment>
<dbReference type="SMART" id="SM00225">
    <property type="entry name" value="BTB"/>
    <property type="match status" value="1"/>
</dbReference>
<dbReference type="InterPro" id="IPR000210">
    <property type="entry name" value="BTB/POZ_dom"/>
</dbReference>
<dbReference type="PROSITE" id="PS50097">
    <property type="entry name" value="BTB"/>
    <property type="match status" value="1"/>
</dbReference>